<sequence>MMGYAVIHLNHHLIDSCEKAPSKARGATGVNGKHFRRDSQGRIEPARRIQSLERDKNLLGVDISYATSSKAMTSSTEEKGRRDPSS</sequence>
<organism evidence="2">
    <name type="scientific">Sesamum angustifolium</name>
    <dbReference type="NCBI Taxonomy" id="2727405"/>
    <lineage>
        <taxon>Eukaryota</taxon>
        <taxon>Viridiplantae</taxon>
        <taxon>Streptophyta</taxon>
        <taxon>Embryophyta</taxon>
        <taxon>Tracheophyta</taxon>
        <taxon>Spermatophyta</taxon>
        <taxon>Magnoliopsida</taxon>
        <taxon>eudicotyledons</taxon>
        <taxon>Gunneridae</taxon>
        <taxon>Pentapetalae</taxon>
        <taxon>asterids</taxon>
        <taxon>lamiids</taxon>
        <taxon>Lamiales</taxon>
        <taxon>Pedaliaceae</taxon>
        <taxon>Sesamum</taxon>
    </lineage>
</organism>
<feature type="region of interest" description="Disordered" evidence="1">
    <location>
        <begin position="22"/>
        <end position="48"/>
    </location>
</feature>
<dbReference type="EMBL" id="JACGWK010000013">
    <property type="protein sequence ID" value="KAL0318405.1"/>
    <property type="molecule type" value="Genomic_DNA"/>
</dbReference>
<reference evidence="2" key="2">
    <citation type="journal article" date="2024" name="Plant">
        <title>Genomic evolution and insights into agronomic trait innovations of Sesamum species.</title>
        <authorList>
            <person name="Miao H."/>
            <person name="Wang L."/>
            <person name="Qu L."/>
            <person name="Liu H."/>
            <person name="Sun Y."/>
            <person name="Le M."/>
            <person name="Wang Q."/>
            <person name="Wei S."/>
            <person name="Zheng Y."/>
            <person name="Lin W."/>
            <person name="Duan Y."/>
            <person name="Cao H."/>
            <person name="Xiong S."/>
            <person name="Wang X."/>
            <person name="Wei L."/>
            <person name="Li C."/>
            <person name="Ma Q."/>
            <person name="Ju M."/>
            <person name="Zhao R."/>
            <person name="Li G."/>
            <person name="Mu C."/>
            <person name="Tian Q."/>
            <person name="Mei H."/>
            <person name="Zhang T."/>
            <person name="Gao T."/>
            <person name="Zhang H."/>
        </authorList>
    </citation>
    <scope>NUCLEOTIDE SEQUENCE</scope>
    <source>
        <strain evidence="2">G01</strain>
    </source>
</reference>
<feature type="compositionally biased region" description="Polar residues" evidence="1">
    <location>
        <begin position="66"/>
        <end position="75"/>
    </location>
</feature>
<dbReference type="AlphaFoldDB" id="A0AAW2LGL4"/>
<feature type="region of interest" description="Disordered" evidence="1">
    <location>
        <begin position="66"/>
        <end position="86"/>
    </location>
</feature>
<accession>A0AAW2LGL4</accession>
<comment type="caution">
    <text evidence="2">The sequence shown here is derived from an EMBL/GenBank/DDBJ whole genome shotgun (WGS) entry which is preliminary data.</text>
</comment>
<evidence type="ECO:0000313" key="2">
    <source>
        <dbReference type="EMBL" id="KAL0318405.1"/>
    </source>
</evidence>
<protein>
    <submittedName>
        <fullName evidence="2">Uncharacterized protein</fullName>
    </submittedName>
</protein>
<reference evidence="2" key="1">
    <citation type="submission" date="2020-06" db="EMBL/GenBank/DDBJ databases">
        <authorList>
            <person name="Li T."/>
            <person name="Hu X."/>
            <person name="Zhang T."/>
            <person name="Song X."/>
            <person name="Zhang H."/>
            <person name="Dai N."/>
            <person name="Sheng W."/>
            <person name="Hou X."/>
            <person name="Wei L."/>
        </authorList>
    </citation>
    <scope>NUCLEOTIDE SEQUENCE</scope>
    <source>
        <strain evidence="2">G01</strain>
        <tissue evidence="2">Leaf</tissue>
    </source>
</reference>
<gene>
    <name evidence="2" type="ORF">Sangu_1996700</name>
</gene>
<evidence type="ECO:0000256" key="1">
    <source>
        <dbReference type="SAM" id="MobiDB-lite"/>
    </source>
</evidence>
<feature type="compositionally biased region" description="Basic and acidic residues" evidence="1">
    <location>
        <begin position="76"/>
        <end position="86"/>
    </location>
</feature>
<proteinExistence type="predicted"/>
<feature type="compositionally biased region" description="Basic and acidic residues" evidence="1">
    <location>
        <begin position="37"/>
        <end position="48"/>
    </location>
</feature>
<name>A0AAW2LGL4_9LAMI</name>